<dbReference type="PROSITE" id="PS50222">
    <property type="entry name" value="EF_HAND_2"/>
    <property type="match status" value="2"/>
</dbReference>
<reference evidence="4" key="1">
    <citation type="submission" date="2024-06" db="EMBL/GenBank/DDBJ databases">
        <title>Methylostella associata gen. nov., sp. nov., a novel Ancalomicrobiaceae-affiliated facultatively methylotrophic bacteria that feed on methanotrophs of the genus Methylococcus.</title>
        <authorList>
            <person name="Saltykova V."/>
            <person name="Danilova O.V."/>
            <person name="Oshkin I.Y."/>
            <person name="Belova S.E."/>
            <person name="Pimenov N.V."/>
            <person name="Dedysh S.N."/>
        </authorList>
    </citation>
    <scope>NUCLEOTIDE SEQUENCE</scope>
    <source>
        <strain evidence="4">S20</strain>
    </source>
</reference>
<evidence type="ECO:0000313" key="4">
    <source>
        <dbReference type="EMBL" id="XBY42855.1"/>
    </source>
</evidence>
<dbReference type="PROSITE" id="PS00018">
    <property type="entry name" value="EF_HAND_1"/>
    <property type="match status" value="1"/>
</dbReference>
<feature type="region of interest" description="Disordered" evidence="1">
    <location>
        <begin position="170"/>
        <end position="212"/>
    </location>
</feature>
<dbReference type="EMBL" id="CP158568">
    <property type="protein sequence ID" value="XBY42855.1"/>
    <property type="molecule type" value="Genomic_DNA"/>
</dbReference>
<evidence type="ECO:0000256" key="1">
    <source>
        <dbReference type="SAM" id="MobiDB-lite"/>
    </source>
</evidence>
<dbReference type="SMART" id="SM00054">
    <property type="entry name" value="EFh"/>
    <property type="match status" value="3"/>
</dbReference>
<dbReference type="Pfam" id="PF13499">
    <property type="entry name" value="EF-hand_7"/>
    <property type="match status" value="1"/>
</dbReference>
<dbReference type="AlphaFoldDB" id="A0AAU7X502"/>
<evidence type="ECO:0000259" key="3">
    <source>
        <dbReference type="PROSITE" id="PS50222"/>
    </source>
</evidence>
<dbReference type="RefSeq" id="WP_407047956.1">
    <property type="nucleotide sequence ID" value="NZ_CP158568.1"/>
</dbReference>
<sequence>MNTRMKAVLLAGVLAVSAGGYAVAQEAAHWRHGPGQGPGRGPEQGPARMEMRIDRLFDRLDANHDGTVTVDEVVAAVDARFDKIDANHDGVIDRTELENWIGRRAGPQRVDAVMRRFDLNGDGKITKAEAEAPAKKLFALFDRKDQGKVTKEDVHLALPNAGMLMGFLAPHHHRHGPHGGPGGMPGEGGPGRMPGEGGPADAPGANGDPAKL</sequence>
<dbReference type="Gene3D" id="1.10.238.10">
    <property type="entry name" value="EF-hand"/>
    <property type="match status" value="2"/>
</dbReference>
<protein>
    <submittedName>
        <fullName evidence="4">EF-hand domain-containing protein</fullName>
    </submittedName>
</protein>
<dbReference type="SUPFAM" id="SSF47473">
    <property type="entry name" value="EF-hand"/>
    <property type="match status" value="1"/>
</dbReference>
<dbReference type="GO" id="GO:0005509">
    <property type="term" value="F:calcium ion binding"/>
    <property type="evidence" value="ECO:0007669"/>
    <property type="project" value="InterPro"/>
</dbReference>
<dbReference type="Pfam" id="PF13202">
    <property type="entry name" value="EF-hand_5"/>
    <property type="match status" value="1"/>
</dbReference>
<proteinExistence type="predicted"/>
<feature type="signal peptide" evidence="2">
    <location>
        <begin position="1"/>
        <end position="24"/>
    </location>
</feature>
<organism evidence="4">
    <name type="scientific">Methyloraptor flagellatus</name>
    <dbReference type="NCBI Taxonomy" id="3162530"/>
    <lineage>
        <taxon>Bacteria</taxon>
        <taxon>Pseudomonadati</taxon>
        <taxon>Pseudomonadota</taxon>
        <taxon>Alphaproteobacteria</taxon>
        <taxon>Hyphomicrobiales</taxon>
        <taxon>Ancalomicrobiaceae</taxon>
        <taxon>Methyloraptor</taxon>
    </lineage>
</organism>
<feature type="domain" description="EF-hand" evidence="3">
    <location>
        <begin position="48"/>
        <end position="83"/>
    </location>
</feature>
<feature type="chain" id="PRO_5043593948" evidence="2">
    <location>
        <begin position="25"/>
        <end position="212"/>
    </location>
</feature>
<feature type="compositionally biased region" description="Gly residues" evidence="1">
    <location>
        <begin position="178"/>
        <end position="198"/>
    </location>
</feature>
<accession>A0AAU7X502</accession>
<evidence type="ECO:0000256" key="2">
    <source>
        <dbReference type="SAM" id="SignalP"/>
    </source>
</evidence>
<dbReference type="InterPro" id="IPR011992">
    <property type="entry name" value="EF-hand-dom_pair"/>
</dbReference>
<keyword evidence="2" id="KW-0732">Signal</keyword>
<name>A0AAU7X502_9HYPH</name>
<feature type="domain" description="EF-hand" evidence="3">
    <location>
        <begin position="129"/>
        <end position="164"/>
    </location>
</feature>
<gene>
    <name evidence="4" type="ORF">ABS361_12085</name>
</gene>
<dbReference type="CDD" id="cd00051">
    <property type="entry name" value="EFh"/>
    <property type="match status" value="1"/>
</dbReference>
<dbReference type="KEGG" id="mflg:ABS361_12085"/>
<dbReference type="InterPro" id="IPR018247">
    <property type="entry name" value="EF_Hand_1_Ca_BS"/>
</dbReference>
<feature type="compositionally biased region" description="Low complexity" evidence="1">
    <location>
        <begin position="199"/>
        <end position="212"/>
    </location>
</feature>
<dbReference type="InterPro" id="IPR002048">
    <property type="entry name" value="EF_hand_dom"/>
</dbReference>